<evidence type="ECO:0000313" key="1">
    <source>
        <dbReference type="EMBL" id="CAG8512455.1"/>
    </source>
</evidence>
<reference evidence="1" key="1">
    <citation type="submission" date="2021-06" db="EMBL/GenBank/DDBJ databases">
        <authorList>
            <person name="Kallberg Y."/>
            <person name="Tangrot J."/>
            <person name="Rosling A."/>
        </authorList>
    </citation>
    <scope>NUCLEOTIDE SEQUENCE</scope>
    <source>
        <strain evidence="1">MA461A</strain>
    </source>
</reference>
<comment type="caution">
    <text evidence="1">The sequence shown here is derived from an EMBL/GenBank/DDBJ whole genome shotgun (WGS) entry which is preliminary data.</text>
</comment>
<sequence length="364" mass="42022">MTPDCFAVILDHLQDDKATLYSCVLVNRLWCRLAIPILWSRPFNLVSQSKLNTIERNAALIISTYVCCFSELERQKLIDEGFDLPLNFNNPFFDYTRYLKSMDAAMFDYAVQHWAKLNSRGNGCWFNITTYLANLAFKRTIGLKSLNFTHMKDFSIDSLNLSSFSDTYHALSQLSSFEFIYYPTVSFFKDTTTTLSSIFSTLSKCATNLIDLKISINRRCAPPIEQIFLLIKSQNKLQVLKTNQFWCSVEESEEFCAALSTQAKSLRWFEFSEITYIPMDLVRVLMSCHRLETLEFRGLDLLNLSSSSSSSSSSNQYITNYDDNFDEYKLNSESLHVFRNSLPSTVITVKDYTKFGQCKSHLVW</sequence>
<evidence type="ECO:0000313" key="2">
    <source>
        <dbReference type="Proteomes" id="UP000789920"/>
    </source>
</evidence>
<dbReference type="Proteomes" id="UP000789920">
    <property type="component" value="Unassembled WGS sequence"/>
</dbReference>
<keyword evidence="2" id="KW-1185">Reference proteome</keyword>
<proteinExistence type="predicted"/>
<dbReference type="EMBL" id="CAJVQC010002504">
    <property type="protein sequence ID" value="CAG8512455.1"/>
    <property type="molecule type" value="Genomic_DNA"/>
</dbReference>
<protein>
    <submittedName>
        <fullName evidence="1">2808_t:CDS:1</fullName>
    </submittedName>
</protein>
<accession>A0ACA9L5Y5</accession>
<name>A0ACA9L5Y5_9GLOM</name>
<organism evidence="1 2">
    <name type="scientific">Racocetra persica</name>
    <dbReference type="NCBI Taxonomy" id="160502"/>
    <lineage>
        <taxon>Eukaryota</taxon>
        <taxon>Fungi</taxon>
        <taxon>Fungi incertae sedis</taxon>
        <taxon>Mucoromycota</taxon>
        <taxon>Glomeromycotina</taxon>
        <taxon>Glomeromycetes</taxon>
        <taxon>Diversisporales</taxon>
        <taxon>Gigasporaceae</taxon>
        <taxon>Racocetra</taxon>
    </lineage>
</organism>
<gene>
    <name evidence="1" type="ORF">RPERSI_LOCUS2321</name>
</gene>